<dbReference type="GO" id="GO:0042147">
    <property type="term" value="P:retrograde transport, endosome to Golgi"/>
    <property type="evidence" value="ECO:0007669"/>
    <property type="project" value="TreeGrafter"/>
</dbReference>
<evidence type="ECO:0000256" key="13">
    <source>
        <dbReference type="ARBA" id="ARBA00023136"/>
    </source>
</evidence>
<sequence>MILIGDSGVGKSSLMNRYMNSRFDSSSFTTIGVEFLNKEIITEGRRFTVQIWDTGGQERFRSLRTPFYRGSDCCILTFALDDRASFANLHMWQKEFLHYSDVAGLANYPFIVLGTKADRPEHTRQVSNDEIEEWRQGNDSMCYFETSAKDNTNVNEAFQTAIHLMITNSKNQIHKRHSEQSVDLSSTSGSQGKVSCCSS</sequence>
<evidence type="ECO:0000256" key="9">
    <source>
        <dbReference type="ARBA" id="ARBA00022741"/>
    </source>
</evidence>
<evidence type="ECO:0000256" key="3">
    <source>
        <dbReference type="ARBA" id="ARBA00004616"/>
    </source>
</evidence>
<dbReference type="InterPro" id="IPR005225">
    <property type="entry name" value="Small_GTP-bd"/>
</dbReference>
<evidence type="ECO:0000256" key="11">
    <source>
        <dbReference type="ARBA" id="ARBA00022927"/>
    </source>
</evidence>
<protein>
    <recommendedName>
        <fullName evidence="5">small monomeric GTPase</fullName>
        <ecNumber evidence="5">3.6.5.2</ecNumber>
    </recommendedName>
</protein>
<dbReference type="EC" id="3.6.5.2" evidence="5"/>
<dbReference type="GO" id="GO:0030670">
    <property type="term" value="C:phagocytic vesicle membrane"/>
    <property type="evidence" value="ECO:0007669"/>
    <property type="project" value="UniProtKB-SubCell"/>
</dbReference>
<dbReference type="PANTHER" id="PTHR47981:SF1">
    <property type="entry name" value="RE17845P"/>
    <property type="match status" value="1"/>
</dbReference>
<dbReference type="SMART" id="SM00174">
    <property type="entry name" value="RHO"/>
    <property type="match status" value="1"/>
</dbReference>
<dbReference type="GO" id="GO:0005764">
    <property type="term" value="C:lysosome"/>
    <property type="evidence" value="ECO:0007669"/>
    <property type="project" value="TreeGrafter"/>
</dbReference>
<accession>A0AAV7K0Z3</accession>
<dbReference type="GO" id="GO:0003925">
    <property type="term" value="F:G protein activity"/>
    <property type="evidence" value="ECO:0007669"/>
    <property type="project" value="UniProtKB-EC"/>
</dbReference>
<dbReference type="PANTHER" id="PTHR47981">
    <property type="entry name" value="RAB FAMILY"/>
    <property type="match status" value="1"/>
</dbReference>
<dbReference type="Proteomes" id="UP001165289">
    <property type="component" value="Unassembled WGS sequence"/>
</dbReference>
<dbReference type="SMART" id="SM00173">
    <property type="entry name" value="RAS"/>
    <property type="match status" value="1"/>
</dbReference>
<dbReference type="GO" id="GO:0005525">
    <property type="term" value="F:GTP binding"/>
    <property type="evidence" value="ECO:0007669"/>
    <property type="project" value="UniProtKB-KW"/>
</dbReference>
<dbReference type="PROSITE" id="PS51421">
    <property type="entry name" value="RAS"/>
    <property type="match status" value="1"/>
</dbReference>
<evidence type="ECO:0000256" key="18">
    <source>
        <dbReference type="SAM" id="MobiDB-lite"/>
    </source>
</evidence>
<keyword evidence="16" id="KW-0968">Cytoplasmic vesicle</keyword>
<dbReference type="FunFam" id="3.40.50.300:FF:000360">
    <property type="entry name" value="RAB9B, member RAS oncogene family"/>
    <property type="match status" value="1"/>
</dbReference>
<evidence type="ECO:0000256" key="15">
    <source>
        <dbReference type="ARBA" id="ARBA00023289"/>
    </source>
</evidence>
<dbReference type="SMART" id="SM00175">
    <property type="entry name" value="RAB"/>
    <property type="match status" value="1"/>
</dbReference>
<keyword evidence="12" id="KW-0342">GTP-binding</keyword>
<dbReference type="PROSITE" id="PS51419">
    <property type="entry name" value="RAB"/>
    <property type="match status" value="1"/>
</dbReference>
<keyword evidence="10" id="KW-0378">Hydrolase</keyword>
<evidence type="ECO:0000313" key="19">
    <source>
        <dbReference type="EMBL" id="KAI6654929.1"/>
    </source>
</evidence>
<dbReference type="SUPFAM" id="SSF52540">
    <property type="entry name" value="P-loop containing nucleoside triphosphate hydrolases"/>
    <property type="match status" value="1"/>
</dbReference>
<comment type="caution">
    <text evidence="19">The sequence shown here is derived from an EMBL/GenBank/DDBJ whole genome shotgun (WGS) entry which is preliminary data.</text>
</comment>
<proteinExistence type="inferred from homology"/>
<keyword evidence="14" id="KW-0449">Lipoprotein</keyword>
<dbReference type="GO" id="GO:0005886">
    <property type="term" value="C:plasma membrane"/>
    <property type="evidence" value="ECO:0007669"/>
    <property type="project" value="UniProtKB-SubCell"/>
</dbReference>
<keyword evidence="9" id="KW-0547">Nucleotide-binding</keyword>
<feature type="region of interest" description="Disordered" evidence="18">
    <location>
        <begin position="172"/>
        <end position="199"/>
    </location>
</feature>
<evidence type="ECO:0000256" key="17">
    <source>
        <dbReference type="ARBA" id="ARBA00047660"/>
    </source>
</evidence>
<dbReference type="Pfam" id="PF00071">
    <property type="entry name" value="Ras"/>
    <property type="match status" value="1"/>
</dbReference>
<keyword evidence="7" id="KW-1003">Cell membrane</keyword>
<name>A0AAV7K0Z3_9METZ</name>
<dbReference type="GO" id="GO:0015031">
    <property type="term" value="P:protein transport"/>
    <property type="evidence" value="ECO:0007669"/>
    <property type="project" value="UniProtKB-KW"/>
</dbReference>
<comment type="catalytic activity">
    <reaction evidence="17">
        <text>GTP + H2O = GDP + phosphate + H(+)</text>
        <dbReference type="Rhea" id="RHEA:19669"/>
        <dbReference type="ChEBI" id="CHEBI:15377"/>
        <dbReference type="ChEBI" id="CHEBI:15378"/>
        <dbReference type="ChEBI" id="CHEBI:37565"/>
        <dbReference type="ChEBI" id="CHEBI:43474"/>
        <dbReference type="ChEBI" id="CHEBI:58189"/>
        <dbReference type="EC" id="3.6.5.2"/>
    </reaction>
    <physiologicalReaction direction="left-to-right" evidence="17">
        <dbReference type="Rhea" id="RHEA:19670"/>
    </physiologicalReaction>
</comment>
<evidence type="ECO:0000313" key="20">
    <source>
        <dbReference type="Proteomes" id="UP001165289"/>
    </source>
</evidence>
<evidence type="ECO:0000256" key="10">
    <source>
        <dbReference type="ARBA" id="ARBA00022801"/>
    </source>
</evidence>
<dbReference type="InterPro" id="IPR001806">
    <property type="entry name" value="Small_GTPase"/>
</dbReference>
<dbReference type="AlphaFoldDB" id="A0AAV7K0Z3"/>
<keyword evidence="20" id="KW-1185">Reference proteome</keyword>
<dbReference type="InterPro" id="IPR027417">
    <property type="entry name" value="P-loop_NTPase"/>
</dbReference>
<evidence type="ECO:0000256" key="8">
    <source>
        <dbReference type="ARBA" id="ARBA00022553"/>
    </source>
</evidence>
<evidence type="ECO:0000256" key="1">
    <source>
        <dbReference type="ARBA" id="ARBA00001946"/>
    </source>
</evidence>
<comment type="subcellular location">
    <subcellularLocation>
        <location evidence="2">Cell membrane</location>
        <topology evidence="2">Lipid-anchor</topology>
    </subcellularLocation>
    <subcellularLocation>
        <location evidence="3">Cytoplasmic vesicle</location>
        <location evidence="3">Phagosome membrane</location>
        <topology evidence="3">Lipid-anchor</topology>
        <orientation evidence="3">Cytoplasmic side</orientation>
    </subcellularLocation>
</comment>
<keyword evidence="13" id="KW-0472">Membrane</keyword>
<evidence type="ECO:0000256" key="6">
    <source>
        <dbReference type="ARBA" id="ARBA00022448"/>
    </source>
</evidence>
<dbReference type="PRINTS" id="PR00449">
    <property type="entry name" value="RASTRNSFRMNG"/>
</dbReference>
<gene>
    <name evidence="19" type="ORF">LOD99_2808</name>
</gene>
<evidence type="ECO:0000256" key="12">
    <source>
        <dbReference type="ARBA" id="ARBA00023134"/>
    </source>
</evidence>
<evidence type="ECO:0000256" key="2">
    <source>
        <dbReference type="ARBA" id="ARBA00004193"/>
    </source>
</evidence>
<dbReference type="NCBIfam" id="TIGR00231">
    <property type="entry name" value="small_GTP"/>
    <property type="match status" value="1"/>
</dbReference>
<dbReference type="GO" id="GO:0005770">
    <property type="term" value="C:late endosome"/>
    <property type="evidence" value="ECO:0007669"/>
    <property type="project" value="TreeGrafter"/>
</dbReference>
<keyword evidence="11" id="KW-0653">Protein transport</keyword>
<comment type="similarity">
    <text evidence="4">Belongs to the small GTPase superfamily. Rab family.</text>
</comment>
<evidence type="ECO:0000256" key="5">
    <source>
        <dbReference type="ARBA" id="ARBA00011984"/>
    </source>
</evidence>
<organism evidence="19 20">
    <name type="scientific">Oopsacas minuta</name>
    <dbReference type="NCBI Taxonomy" id="111878"/>
    <lineage>
        <taxon>Eukaryota</taxon>
        <taxon>Metazoa</taxon>
        <taxon>Porifera</taxon>
        <taxon>Hexactinellida</taxon>
        <taxon>Hexasterophora</taxon>
        <taxon>Lyssacinosida</taxon>
        <taxon>Leucopsacidae</taxon>
        <taxon>Oopsacas</taxon>
    </lineage>
</organism>
<dbReference type="Gene3D" id="3.40.50.300">
    <property type="entry name" value="P-loop containing nucleotide triphosphate hydrolases"/>
    <property type="match status" value="1"/>
</dbReference>
<reference evidence="19 20" key="1">
    <citation type="journal article" date="2023" name="BMC Biol.">
        <title>The compact genome of the sponge Oopsacas minuta (Hexactinellida) is lacking key metazoan core genes.</title>
        <authorList>
            <person name="Santini S."/>
            <person name="Schenkelaars Q."/>
            <person name="Jourda C."/>
            <person name="Duchesne M."/>
            <person name="Belahbib H."/>
            <person name="Rocher C."/>
            <person name="Selva M."/>
            <person name="Riesgo A."/>
            <person name="Vervoort M."/>
            <person name="Leys S.P."/>
            <person name="Kodjabachian L."/>
            <person name="Le Bivic A."/>
            <person name="Borchiellini C."/>
            <person name="Claverie J.M."/>
            <person name="Renard E."/>
        </authorList>
    </citation>
    <scope>NUCLEOTIDE SEQUENCE [LARGE SCALE GENOMIC DNA]</scope>
    <source>
        <strain evidence="19">SPO-2</strain>
    </source>
</reference>
<keyword evidence="6" id="KW-0813">Transport</keyword>
<feature type="compositionally biased region" description="Polar residues" evidence="18">
    <location>
        <begin position="181"/>
        <end position="199"/>
    </location>
</feature>
<keyword evidence="15" id="KW-0636">Prenylation</keyword>
<dbReference type="PROSITE" id="PS51420">
    <property type="entry name" value="RHO"/>
    <property type="match status" value="1"/>
</dbReference>
<comment type="cofactor">
    <cofactor evidence="1">
        <name>Mg(2+)</name>
        <dbReference type="ChEBI" id="CHEBI:18420"/>
    </cofactor>
</comment>
<evidence type="ECO:0000256" key="7">
    <source>
        <dbReference type="ARBA" id="ARBA00022475"/>
    </source>
</evidence>
<keyword evidence="8" id="KW-0597">Phosphoprotein</keyword>
<evidence type="ECO:0000256" key="16">
    <source>
        <dbReference type="ARBA" id="ARBA00023329"/>
    </source>
</evidence>
<dbReference type="GO" id="GO:0005829">
    <property type="term" value="C:cytosol"/>
    <property type="evidence" value="ECO:0007669"/>
    <property type="project" value="GOC"/>
</dbReference>
<evidence type="ECO:0000256" key="14">
    <source>
        <dbReference type="ARBA" id="ARBA00023288"/>
    </source>
</evidence>
<dbReference type="SMART" id="SM00176">
    <property type="entry name" value="RAN"/>
    <property type="match status" value="1"/>
</dbReference>
<evidence type="ECO:0000256" key="4">
    <source>
        <dbReference type="ARBA" id="ARBA00006270"/>
    </source>
</evidence>
<dbReference type="EMBL" id="JAKMXF010000221">
    <property type="protein sequence ID" value="KAI6654929.1"/>
    <property type="molecule type" value="Genomic_DNA"/>
</dbReference>